<dbReference type="InterPro" id="IPR011066">
    <property type="entry name" value="MscS_channel_C_sf"/>
</dbReference>
<evidence type="ECO:0000256" key="1">
    <source>
        <dbReference type="ARBA" id="ARBA00004651"/>
    </source>
</evidence>
<feature type="domain" description="Mechanosensitive ion channel MscS" evidence="10">
    <location>
        <begin position="135"/>
        <end position="199"/>
    </location>
</feature>
<feature type="domain" description="Mechanosensitive ion channel transmembrane helices 2/3" evidence="12">
    <location>
        <begin position="92"/>
        <end position="134"/>
    </location>
</feature>
<dbReference type="InterPro" id="IPR011014">
    <property type="entry name" value="MscS_channel_TM-2"/>
</dbReference>
<comment type="subcellular location">
    <subcellularLocation>
        <location evidence="1">Cell membrane</location>
        <topology evidence="1">Multi-pass membrane protein</topology>
    </subcellularLocation>
</comment>
<keyword evidence="4 9" id="KW-0812">Transmembrane</keyword>
<dbReference type="InterPro" id="IPR049142">
    <property type="entry name" value="MS_channel_1st"/>
</dbReference>
<dbReference type="Pfam" id="PF21082">
    <property type="entry name" value="MS_channel_3rd"/>
    <property type="match status" value="1"/>
</dbReference>
<feature type="transmembrane region" description="Helical" evidence="9">
    <location>
        <begin position="35"/>
        <end position="57"/>
    </location>
</feature>
<dbReference type="InterPro" id="IPR010920">
    <property type="entry name" value="LSM_dom_sf"/>
</dbReference>
<evidence type="ECO:0000256" key="6">
    <source>
        <dbReference type="ARBA" id="ARBA00023136"/>
    </source>
</evidence>
<dbReference type="Gene3D" id="2.30.30.60">
    <property type="match status" value="1"/>
</dbReference>
<dbReference type="Gene3D" id="1.10.287.1260">
    <property type="match status" value="1"/>
</dbReference>
<dbReference type="InterPro" id="IPR006685">
    <property type="entry name" value="MscS_channel_2nd"/>
</dbReference>
<evidence type="ECO:0000256" key="5">
    <source>
        <dbReference type="ARBA" id="ARBA00022989"/>
    </source>
</evidence>
<organism evidence="13 14">
    <name type="scientific">Virgibacillus chiguensis</name>
    <dbReference type="NCBI Taxonomy" id="411959"/>
    <lineage>
        <taxon>Bacteria</taxon>
        <taxon>Bacillati</taxon>
        <taxon>Bacillota</taxon>
        <taxon>Bacilli</taxon>
        <taxon>Bacillales</taxon>
        <taxon>Bacillaceae</taxon>
        <taxon>Virgibacillus</taxon>
    </lineage>
</organism>
<dbReference type="FunFam" id="1.10.287.1260:FF:000005">
    <property type="entry name" value="Mechanosensitive ion channel family protein"/>
    <property type="match status" value="1"/>
</dbReference>
<proteinExistence type="inferred from homology"/>
<keyword evidence="6 9" id="KW-0472">Membrane</keyword>
<dbReference type="InterPro" id="IPR023408">
    <property type="entry name" value="MscS_beta-dom_sf"/>
</dbReference>
<gene>
    <name evidence="13" type="ORF">SAMN05421807_11274</name>
</gene>
<evidence type="ECO:0000259" key="10">
    <source>
        <dbReference type="Pfam" id="PF00924"/>
    </source>
</evidence>
<dbReference type="SUPFAM" id="SSF50182">
    <property type="entry name" value="Sm-like ribonucleoproteins"/>
    <property type="match status" value="1"/>
</dbReference>
<keyword evidence="14" id="KW-1185">Reference proteome</keyword>
<evidence type="ECO:0000256" key="7">
    <source>
        <dbReference type="ARBA" id="ARBA00059688"/>
    </source>
</evidence>
<feature type="domain" description="Mechanosensitive ion channel MscS C-terminal" evidence="11">
    <location>
        <begin position="207"/>
        <end position="290"/>
    </location>
</feature>
<dbReference type="OrthoDB" id="9809206at2"/>
<evidence type="ECO:0000256" key="2">
    <source>
        <dbReference type="ARBA" id="ARBA00008017"/>
    </source>
</evidence>
<dbReference type="PANTHER" id="PTHR30460">
    <property type="entry name" value="MODERATE CONDUCTANCE MECHANOSENSITIVE CHANNEL YBIO"/>
    <property type="match status" value="1"/>
</dbReference>
<keyword evidence="5 9" id="KW-1133">Transmembrane helix</keyword>
<protein>
    <submittedName>
        <fullName evidence="13">Small conductance mechanosensitive channel</fullName>
    </submittedName>
</protein>
<comment type="similarity">
    <text evidence="2">Belongs to the MscS (TC 1.A.23) family.</text>
</comment>
<dbReference type="PANTHER" id="PTHR30460:SF0">
    <property type="entry name" value="MODERATE CONDUCTANCE MECHANOSENSITIVE CHANNEL YBIO"/>
    <property type="match status" value="1"/>
</dbReference>
<dbReference type="Pfam" id="PF21088">
    <property type="entry name" value="MS_channel_1st"/>
    <property type="match status" value="1"/>
</dbReference>
<dbReference type="SUPFAM" id="SSF82689">
    <property type="entry name" value="Mechanosensitive channel protein MscS (YggB), C-terminal domain"/>
    <property type="match status" value="1"/>
</dbReference>
<evidence type="ECO:0000313" key="14">
    <source>
        <dbReference type="Proteomes" id="UP000184079"/>
    </source>
</evidence>
<dbReference type="GO" id="GO:0005886">
    <property type="term" value="C:plasma membrane"/>
    <property type="evidence" value="ECO:0007669"/>
    <property type="project" value="UniProtKB-SubCell"/>
</dbReference>
<feature type="transmembrane region" description="Helical" evidence="9">
    <location>
        <begin position="89"/>
        <end position="107"/>
    </location>
</feature>
<name>A0A1M5VEW1_9BACI</name>
<reference evidence="14" key="1">
    <citation type="submission" date="2016-11" db="EMBL/GenBank/DDBJ databases">
        <authorList>
            <person name="Varghese N."/>
            <person name="Submissions S."/>
        </authorList>
    </citation>
    <scope>NUCLEOTIDE SEQUENCE [LARGE SCALE GENOMIC DNA]</scope>
    <source>
        <strain evidence="14">CGMCC 1.6496</strain>
    </source>
</reference>
<evidence type="ECO:0000259" key="12">
    <source>
        <dbReference type="Pfam" id="PF21088"/>
    </source>
</evidence>
<dbReference type="Proteomes" id="UP000184079">
    <property type="component" value="Unassembled WGS sequence"/>
</dbReference>
<evidence type="ECO:0000259" key="11">
    <source>
        <dbReference type="Pfam" id="PF21082"/>
    </source>
</evidence>
<feature type="region of interest" description="Disordered" evidence="8">
    <location>
        <begin position="309"/>
        <end position="342"/>
    </location>
</feature>
<feature type="transmembrane region" description="Helical" evidence="9">
    <location>
        <begin position="113"/>
        <end position="133"/>
    </location>
</feature>
<dbReference type="EMBL" id="FQXD01000012">
    <property type="protein sequence ID" value="SHH73644.1"/>
    <property type="molecule type" value="Genomic_DNA"/>
</dbReference>
<dbReference type="SUPFAM" id="SSF82861">
    <property type="entry name" value="Mechanosensitive channel protein MscS (YggB), transmembrane region"/>
    <property type="match status" value="1"/>
</dbReference>
<comment type="function">
    <text evidence="7">May play a role in resistance to osmotic downshock.</text>
</comment>
<sequence>MNLTQSTVEENVEKEVDNFHKLMNDAWDYLTGADLWFSVGKGMLQIILILVLSLMVIRISRKVVDRLFKNRDKGPLRITERRENTLKKLIKNVIAYVVYFIALLMILDGVFGLQIGALIAGAGVAGLAIGFGAQNLVRDIISGFFIIFEDQFSVGDYVGVAGIEGTVEEIGLRTTKVLSWTGEMHILPNGNVTQVINYSVHNGLAIVDINVPYESSVDDAERLINEVAVTLPDKYDFVVGTPEIIGVQNLEASHFVIRVIAETLPGFQWAAERNIRRDMQHYLYRSGIEIPSPRIVMYSRDQKQELLDYSQRKQFHDSSSNRTGYPDLESHGEQSPQREGDE</sequence>
<evidence type="ECO:0000256" key="3">
    <source>
        <dbReference type="ARBA" id="ARBA00022475"/>
    </source>
</evidence>
<evidence type="ECO:0000256" key="8">
    <source>
        <dbReference type="SAM" id="MobiDB-lite"/>
    </source>
</evidence>
<keyword evidence="3" id="KW-1003">Cell membrane</keyword>
<dbReference type="RefSeq" id="WP_084723682.1">
    <property type="nucleotide sequence ID" value="NZ_FQXD01000012.1"/>
</dbReference>
<accession>A0A1M5VEW1</accession>
<dbReference type="InterPro" id="IPR049278">
    <property type="entry name" value="MS_channel_C"/>
</dbReference>
<dbReference type="FunFam" id="2.30.30.60:FF:000001">
    <property type="entry name" value="MscS Mechanosensitive ion channel"/>
    <property type="match status" value="1"/>
</dbReference>
<evidence type="ECO:0000313" key="13">
    <source>
        <dbReference type="EMBL" id="SHH73644.1"/>
    </source>
</evidence>
<dbReference type="Gene3D" id="3.30.70.100">
    <property type="match status" value="1"/>
</dbReference>
<dbReference type="Pfam" id="PF00924">
    <property type="entry name" value="MS_channel_2nd"/>
    <property type="match status" value="1"/>
</dbReference>
<dbReference type="InterPro" id="IPR045276">
    <property type="entry name" value="YbiO_bact"/>
</dbReference>
<evidence type="ECO:0000256" key="4">
    <source>
        <dbReference type="ARBA" id="ARBA00022692"/>
    </source>
</evidence>
<dbReference type="AlphaFoldDB" id="A0A1M5VEW1"/>
<evidence type="ECO:0000256" key="9">
    <source>
        <dbReference type="SAM" id="Phobius"/>
    </source>
</evidence>
<dbReference type="GO" id="GO:0008381">
    <property type="term" value="F:mechanosensitive monoatomic ion channel activity"/>
    <property type="evidence" value="ECO:0007669"/>
    <property type="project" value="InterPro"/>
</dbReference>
<feature type="compositionally biased region" description="Basic and acidic residues" evidence="8">
    <location>
        <begin position="328"/>
        <end position="342"/>
    </location>
</feature>